<dbReference type="PROSITE" id="PS50928">
    <property type="entry name" value="ABC_TM1"/>
    <property type="match status" value="1"/>
</dbReference>
<keyword evidence="8 9" id="KW-0472">Membrane</keyword>
<evidence type="ECO:0000256" key="4">
    <source>
        <dbReference type="ARBA" id="ARBA00022475"/>
    </source>
</evidence>
<feature type="transmembrane region" description="Helical" evidence="9">
    <location>
        <begin position="225"/>
        <end position="246"/>
    </location>
</feature>
<evidence type="ECO:0000256" key="1">
    <source>
        <dbReference type="ARBA" id="ARBA00004429"/>
    </source>
</evidence>
<dbReference type="InterPro" id="IPR010065">
    <property type="entry name" value="AA_ABC_transptr_permease_3TM"/>
</dbReference>
<evidence type="ECO:0000259" key="10">
    <source>
        <dbReference type="PROSITE" id="PS50928"/>
    </source>
</evidence>
<feature type="transmembrane region" description="Helical" evidence="9">
    <location>
        <begin position="57"/>
        <end position="77"/>
    </location>
</feature>
<reference evidence="11 12" key="1">
    <citation type="submission" date="2019-04" db="EMBL/GenBank/DDBJ databases">
        <title>Phreatobacter aquaticus sp. nov.</title>
        <authorList>
            <person name="Choi A."/>
        </authorList>
    </citation>
    <scope>NUCLEOTIDE SEQUENCE [LARGE SCALE GENOMIC DNA]</scope>
    <source>
        <strain evidence="11 12">KCTC 52518</strain>
    </source>
</reference>
<dbReference type="InterPro" id="IPR035906">
    <property type="entry name" value="MetI-like_sf"/>
</dbReference>
<dbReference type="CDD" id="cd06261">
    <property type="entry name" value="TM_PBP2"/>
    <property type="match status" value="1"/>
</dbReference>
<dbReference type="PANTHER" id="PTHR30614:SF37">
    <property type="entry name" value="AMINO-ACID ABC TRANSPORTER PERMEASE PROTEIN YHDX-RELATED"/>
    <property type="match status" value="1"/>
</dbReference>
<dbReference type="KEGG" id="pstg:E8M01_34120"/>
<feature type="transmembrane region" description="Helical" evidence="9">
    <location>
        <begin position="266"/>
        <end position="289"/>
    </location>
</feature>
<proteinExistence type="inferred from homology"/>
<name>A0A4D7B4U4_9HYPH</name>
<dbReference type="Proteomes" id="UP000298781">
    <property type="component" value="Chromosome"/>
</dbReference>
<dbReference type="GO" id="GO:0006865">
    <property type="term" value="P:amino acid transport"/>
    <property type="evidence" value="ECO:0007669"/>
    <property type="project" value="UniProtKB-KW"/>
</dbReference>
<feature type="domain" description="ABC transmembrane type-1" evidence="10">
    <location>
        <begin position="93"/>
        <end position="385"/>
    </location>
</feature>
<dbReference type="NCBIfam" id="TIGR01726">
    <property type="entry name" value="HEQRo_perm_3TM"/>
    <property type="match status" value="1"/>
</dbReference>
<dbReference type="OrthoDB" id="9808531at2"/>
<keyword evidence="12" id="KW-1185">Reference proteome</keyword>
<sequence>MTDGTLPARGVSAPKVAFFNNPKIRGTIFQAIALGLLIFLAYRGISNAVTNLTNQRIAAGFGFLDNTAGFGISQTLIPWNEAMSYGRAFVVGLLNTLLVAVVGVFLATILGFIVGVARLSRNWVIAKIAYWYVEIIRNLPLLFQILFWYLAVLATMPAPRDSISLFGELFINQRGITMPKPLFQPGAGWIGIGLIVGIVVAFAVRHWAHKRQDATGEQFPVVPTMWGLIIGLPLLAYLATGMPVSFDHPVQGRFNLQGGMTIIPEFVALLIALVAYTAAFIGEIVRAGIQAVSHGQTEAGRSLGLQEGRILNLIVIPQALRVIIPPLTSQYLNLAKNSSLAVGIGYPDMVSVGGTILNQTGQAIEIIAMWMGCYLTISIITSLFMNWYNRRIALVER</sequence>
<evidence type="ECO:0000256" key="8">
    <source>
        <dbReference type="ARBA" id="ARBA00023136"/>
    </source>
</evidence>
<protein>
    <submittedName>
        <fullName evidence="11">Amino acid ABC transporter permease</fullName>
    </submittedName>
</protein>
<evidence type="ECO:0000256" key="6">
    <source>
        <dbReference type="ARBA" id="ARBA00022970"/>
    </source>
</evidence>
<dbReference type="RefSeq" id="WP_136964244.1">
    <property type="nucleotide sequence ID" value="NZ_CP039690.1"/>
</dbReference>
<dbReference type="GO" id="GO:0043190">
    <property type="term" value="C:ATP-binding cassette (ABC) transporter complex"/>
    <property type="evidence" value="ECO:0007669"/>
    <property type="project" value="InterPro"/>
</dbReference>
<accession>A0A4D7B4U4</accession>
<keyword evidence="5 9" id="KW-0812">Transmembrane</keyword>
<evidence type="ECO:0000313" key="12">
    <source>
        <dbReference type="Proteomes" id="UP000298781"/>
    </source>
</evidence>
<dbReference type="SUPFAM" id="SSF161098">
    <property type="entry name" value="MetI-like"/>
    <property type="match status" value="2"/>
</dbReference>
<comment type="similarity">
    <text evidence="2">Belongs to the binding-protein-dependent transport system permease family. HisMQ subfamily.</text>
</comment>
<evidence type="ECO:0000256" key="2">
    <source>
        <dbReference type="ARBA" id="ARBA00010072"/>
    </source>
</evidence>
<evidence type="ECO:0000256" key="7">
    <source>
        <dbReference type="ARBA" id="ARBA00022989"/>
    </source>
</evidence>
<evidence type="ECO:0000256" key="3">
    <source>
        <dbReference type="ARBA" id="ARBA00022448"/>
    </source>
</evidence>
<feature type="transmembrane region" description="Helical" evidence="9">
    <location>
        <begin position="89"/>
        <end position="117"/>
    </location>
</feature>
<feature type="transmembrane region" description="Helical" evidence="9">
    <location>
        <begin position="28"/>
        <end position="45"/>
    </location>
</feature>
<dbReference type="InterPro" id="IPR000515">
    <property type="entry name" value="MetI-like"/>
</dbReference>
<keyword evidence="3 9" id="KW-0813">Transport</keyword>
<evidence type="ECO:0000256" key="9">
    <source>
        <dbReference type="RuleBase" id="RU363032"/>
    </source>
</evidence>
<dbReference type="EMBL" id="CP039690">
    <property type="protein sequence ID" value="QCI68829.1"/>
    <property type="molecule type" value="Genomic_DNA"/>
</dbReference>
<feature type="transmembrane region" description="Helical" evidence="9">
    <location>
        <begin position="129"/>
        <end position="151"/>
    </location>
</feature>
<dbReference type="Pfam" id="PF00528">
    <property type="entry name" value="BPD_transp_1"/>
    <property type="match status" value="1"/>
</dbReference>
<organism evidence="11 12">
    <name type="scientific">Phreatobacter stygius</name>
    <dbReference type="NCBI Taxonomy" id="1940610"/>
    <lineage>
        <taxon>Bacteria</taxon>
        <taxon>Pseudomonadati</taxon>
        <taxon>Pseudomonadota</taxon>
        <taxon>Alphaproteobacteria</taxon>
        <taxon>Hyphomicrobiales</taxon>
        <taxon>Phreatobacteraceae</taxon>
        <taxon>Phreatobacter</taxon>
    </lineage>
</organism>
<keyword evidence="4" id="KW-1003">Cell membrane</keyword>
<dbReference type="GO" id="GO:0022857">
    <property type="term" value="F:transmembrane transporter activity"/>
    <property type="evidence" value="ECO:0007669"/>
    <property type="project" value="InterPro"/>
</dbReference>
<evidence type="ECO:0000256" key="5">
    <source>
        <dbReference type="ARBA" id="ARBA00022692"/>
    </source>
</evidence>
<gene>
    <name evidence="11" type="ORF">E8M01_34120</name>
</gene>
<keyword evidence="6" id="KW-0029">Amino-acid transport</keyword>
<keyword evidence="7 9" id="KW-1133">Transmembrane helix</keyword>
<feature type="transmembrane region" description="Helical" evidence="9">
    <location>
        <begin position="367"/>
        <end position="388"/>
    </location>
</feature>
<dbReference type="PANTHER" id="PTHR30614">
    <property type="entry name" value="MEMBRANE COMPONENT OF AMINO ACID ABC TRANSPORTER"/>
    <property type="match status" value="1"/>
</dbReference>
<comment type="subcellular location">
    <subcellularLocation>
        <location evidence="1">Cell inner membrane</location>
        <topology evidence="1">Multi-pass membrane protein</topology>
    </subcellularLocation>
    <subcellularLocation>
        <location evidence="9">Cell membrane</location>
        <topology evidence="9">Multi-pass membrane protein</topology>
    </subcellularLocation>
</comment>
<evidence type="ECO:0000313" key="11">
    <source>
        <dbReference type="EMBL" id="QCI68829.1"/>
    </source>
</evidence>
<dbReference type="AlphaFoldDB" id="A0A4D7B4U4"/>
<feature type="transmembrane region" description="Helical" evidence="9">
    <location>
        <begin position="186"/>
        <end position="204"/>
    </location>
</feature>
<dbReference type="InterPro" id="IPR043429">
    <property type="entry name" value="ArtM/GltK/GlnP/TcyL/YhdX-like"/>
</dbReference>
<dbReference type="Gene3D" id="1.10.3720.10">
    <property type="entry name" value="MetI-like"/>
    <property type="match status" value="2"/>
</dbReference>